<dbReference type="AlphaFoldDB" id="A0A4V1RWV1"/>
<dbReference type="Gene3D" id="2.60.120.10">
    <property type="entry name" value="Jelly Rolls"/>
    <property type="match status" value="1"/>
</dbReference>
<name>A0A4V1RWV1_9BACT</name>
<dbReference type="InterPro" id="IPR018490">
    <property type="entry name" value="cNMP-bd_dom_sf"/>
</dbReference>
<dbReference type="Pfam" id="PF00027">
    <property type="entry name" value="cNMP_binding"/>
    <property type="match status" value="1"/>
</dbReference>
<reference evidence="2 3" key="1">
    <citation type="submission" date="2019-01" db="EMBL/GenBank/DDBJ databases">
        <title>Spirosoma flava sp. nov., a propanil-degrading bacterium isolated from herbicide-contaminated soil.</title>
        <authorList>
            <person name="Zhang L."/>
            <person name="Jiang J.-D."/>
        </authorList>
    </citation>
    <scope>NUCLEOTIDE SEQUENCE [LARGE SCALE GENOMIC DNA]</scope>
    <source>
        <strain evidence="2 3">TY50</strain>
    </source>
</reference>
<keyword evidence="3" id="KW-1185">Reference proteome</keyword>
<evidence type="ECO:0000313" key="2">
    <source>
        <dbReference type="EMBL" id="RYC71548.1"/>
    </source>
</evidence>
<dbReference type="RefSeq" id="WP_077919207.1">
    <property type="nucleotide sequence ID" value="NZ_SBLB01000001.1"/>
</dbReference>
<gene>
    <name evidence="2" type="ORF">EQG79_05260</name>
</gene>
<dbReference type="InterPro" id="IPR000595">
    <property type="entry name" value="cNMP-bd_dom"/>
</dbReference>
<evidence type="ECO:0000313" key="3">
    <source>
        <dbReference type="Proteomes" id="UP000290407"/>
    </source>
</evidence>
<sequence>MTSSSPLVSKISQIIALSASEQELIDTLFRPQSLHPGDFWLQEGQVCRYVAYIEEGLLRYTVNHDGDELTYSFGKETDFASSYESFLTQSAANCAIQAIEPTLLRCITHEDLQRFYREVNEGERFGRLIIEQIFLQTVHQLTGLYTNTPEDRYLNFTRHFHDIQQRIPQYYLASYVGVKPQSLSRIRRRLARTGR</sequence>
<evidence type="ECO:0000259" key="1">
    <source>
        <dbReference type="Pfam" id="PF00027"/>
    </source>
</evidence>
<proteinExistence type="predicted"/>
<dbReference type="SUPFAM" id="SSF51206">
    <property type="entry name" value="cAMP-binding domain-like"/>
    <property type="match status" value="1"/>
</dbReference>
<dbReference type="InterPro" id="IPR014710">
    <property type="entry name" value="RmlC-like_jellyroll"/>
</dbReference>
<dbReference type="CDD" id="cd00038">
    <property type="entry name" value="CAP_ED"/>
    <property type="match status" value="1"/>
</dbReference>
<accession>A0A4V1RWV1</accession>
<dbReference type="EMBL" id="SBLB01000001">
    <property type="protein sequence ID" value="RYC71548.1"/>
    <property type="molecule type" value="Genomic_DNA"/>
</dbReference>
<dbReference type="Proteomes" id="UP000290407">
    <property type="component" value="Unassembled WGS sequence"/>
</dbReference>
<organism evidence="2 3">
    <name type="scientific">Spirosoma sordidisoli</name>
    <dbReference type="NCBI Taxonomy" id="2502893"/>
    <lineage>
        <taxon>Bacteria</taxon>
        <taxon>Pseudomonadati</taxon>
        <taxon>Bacteroidota</taxon>
        <taxon>Cytophagia</taxon>
        <taxon>Cytophagales</taxon>
        <taxon>Cytophagaceae</taxon>
        <taxon>Spirosoma</taxon>
    </lineage>
</organism>
<feature type="domain" description="Cyclic nucleotide-binding" evidence="1">
    <location>
        <begin position="32"/>
        <end position="117"/>
    </location>
</feature>
<protein>
    <submittedName>
        <fullName evidence="2">Crp/Fnr family transcriptional regulator</fullName>
    </submittedName>
</protein>
<comment type="caution">
    <text evidence="2">The sequence shown here is derived from an EMBL/GenBank/DDBJ whole genome shotgun (WGS) entry which is preliminary data.</text>
</comment>